<dbReference type="AlphaFoldDB" id="A0A1Y2HID7"/>
<dbReference type="EMBL" id="MCFL01000029">
    <property type="protein sequence ID" value="ORZ34299.1"/>
    <property type="molecule type" value="Genomic_DNA"/>
</dbReference>
<comment type="caution">
    <text evidence="2">The sequence shown here is derived from an EMBL/GenBank/DDBJ whole genome shotgun (WGS) entry which is preliminary data.</text>
</comment>
<feature type="region of interest" description="Disordered" evidence="1">
    <location>
        <begin position="141"/>
        <end position="178"/>
    </location>
</feature>
<reference evidence="2 3" key="1">
    <citation type="submission" date="2016-07" db="EMBL/GenBank/DDBJ databases">
        <title>Pervasive Adenine N6-methylation of Active Genes in Fungi.</title>
        <authorList>
            <consortium name="DOE Joint Genome Institute"/>
            <person name="Mondo S.J."/>
            <person name="Dannebaum R.O."/>
            <person name="Kuo R.C."/>
            <person name="Labutti K."/>
            <person name="Haridas S."/>
            <person name="Kuo A."/>
            <person name="Salamov A."/>
            <person name="Ahrendt S.R."/>
            <person name="Lipzen A."/>
            <person name="Sullivan W."/>
            <person name="Andreopoulos W.B."/>
            <person name="Clum A."/>
            <person name="Lindquist E."/>
            <person name="Daum C."/>
            <person name="Ramamoorthy G.K."/>
            <person name="Gryganskyi A."/>
            <person name="Culley D."/>
            <person name="Magnuson J.K."/>
            <person name="James T.Y."/>
            <person name="O'Malley M.A."/>
            <person name="Stajich J.E."/>
            <person name="Spatafora J.W."/>
            <person name="Visel A."/>
            <person name="Grigoriev I.V."/>
        </authorList>
    </citation>
    <scope>NUCLEOTIDE SEQUENCE [LARGE SCALE GENOMIC DNA]</scope>
    <source>
        <strain evidence="2 3">PL171</strain>
    </source>
</reference>
<feature type="compositionally biased region" description="Pro residues" evidence="1">
    <location>
        <begin position="1"/>
        <end position="13"/>
    </location>
</feature>
<organism evidence="2 3">
    <name type="scientific">Catenaria anguillulae PL171</name>
    <dbReference type="NCBI Taxonomy" id="765915"/>
    <lineage>
        <taxon>Eukaryota</taxon>
        <taxon>Fungi</taxon>
        <taxon>Fungi incertae sedis</taxon>
        <taxon>Blastocladiomycota</taxon>
        <taxon>Blastocladiomycetes</taxon>
        <taxon>Blastocladiales</taxon>
        <taxon>Catenariaceae</taxon>
        <taxon>Catenaria</taxon>
    </lineage>
</organism>
<keyword evidence="3" id="KW-1185">Reference proteome</keyword>
<evidence type="ECO:0000313" key="2">
    <source>
        <dbReference type="EMBL" id="ORZ34299.1"/>
    </source>
</evidence>
<feature type="compositionally biased region" description="Low complexity" evidence="1">
    <location>
        <begin position="39"/>
        <end position="57"/>
    </location>
</feature>
<accession>A0A1Y2HID7</accession>
<evidence type="ECO:0000313" key="3">
    <source>
        <dbReference type="Proteomes" id="UP000193411"/>
    </source>
</evidence>
<feature type="region of interest" description="Disordered" evidence="1">
    <location>
        <begin position="1"/>
        <end position="110"/>
    </location>
</feature>
<evidence type="ECO:0000256" key="1">
    <source>
        <dbReference type="SAM" id="MobiDB-lite"/>
    </source>
</evidence>
<protein>
    <submittedName>
        <fullName evidence="2">Uncharacterized protein</fullName>
    </submittedName>
</protein>
<feature type="compositionally biased region" description="Polar residues" evidence="1">
    <location>
        <begin position="80"/>
        <end position="94"/>
    </location>
</feature>
<proteinExistence type="predicted"/>
<dbReference type="Proteomes" id="UP000193411">
    <property type="component" value="Unassembled WGS sequence"/>
</dbReference>
<gene>
    <name evidence="2" type="ORF">BCR44DRAFT_1156421</name>
</gene>
<feature type="compositionally biased region" description="Polar residues" evidence="1">
    <location>
        <begin position="158"/>
        <end position="174"/>
    </location>
</feature>
<name>A0A1Y2HID7_9FUNG</name>
<sequence>MHNAMPDPPPPRPLRNHPVIFVAQSAHCRPPTRPDCHNAALPSASLPPSSGSRSGTSARHRSHAQWIPPSQRARHGHHQGQPSLTSDKPSSTCVSEPKSGHAPDDSDTGDGDDDVFLAALTSSPFLFFHTSSVPTLLSTLSPVSPAPPLPTPSLTSSHSCPKTPSLHTQNSLPSPSLPHACQPHSTTRLCKTASNGLLHPQTMAVPACSWTVIISHTAKAFRHPSSLRTCATCVTPLRKYAAQGRPWCRVTCGARLKSR</sequence>